<organism evidence="7 8">
    <name type="scientific">Chironomus riparius</name>
    <dbReference type="NCBI Taxonomy" id="315576"/>
    <lineage>
        <taxon>Eukaryota</taxon>
        <taxon>Metazoa</taxon>
        <taxon>Ecdysozoa</taxon>
        <taxon>Arthropoda</taxon>
        <taxon>Hexapoda</taxon>
        <taxon>Insecta</taxon>
        <taxon>Pterygota</taxon>
        <taxon>Neoptera</taxon>
        <taxon>Endopterygota</taxon>
        <taxon>Diptera</taxon>
        <taxon>Nematocera</taxon>
        <taxon>Chironomoidea</taxon>
        <taxon>Chironomidae</taxon>
        <taxon>Chironominae</taxon>
        <taxon>Chironomus</taxon>
    </lineage>
</organism>
<feature type="domain" description="Bacterial surface antigen (D15)" evidence="6">
    <location>
        <begin position="130"/>
        <end position="443"/>
    </location>
</feature>
<evidence type="ECO:0000256" key="2">
    <source>
        <dbReference type="ARBA" id="ARBA00010913"/>
    </source>
</evidence>
<dbReference type="GO" id="GO:0033108">
    <property type="term" value="P:mitochondrial respiratory chain complex assembly"/>
    <property type="evidence" value="ECO:0007669"/>
    <property type="project" value="TreeGrafter"/>
</dbReference>
<dbReference type="EMBL" id="OU895879">
    <property type="protein sequence ID" value="CAG9809150.1"/>
    <property type="molecule type" value="Genomic_DNA"/>
</dbReference>
<comment type="subcellular location">
    <subcellularLocation>
        <location evidence="1">Mitochondrion outer membrane</location>
        <topology evidence="1">Multi-pass membrane protein</topology>
    </subcellularLocation>
</comment>
<evidence type="ECO:0000256" key="3">
    <source>
        <dbReference type="ARBA" id="ARBA00022452"/>
    </source>
</evidence>
<accession>A0A9N9WYR8</accession>
<keyword evidence="4" id="KW-0812">Transmembrane</keyword>
<reference evidence="7" key="2">
    <citation type="submission" date="2022-10" db="EMBL/GenBank/DDBJ databases">
        <authorList>
            <consortium name="ENA_rothamsted_submissions"/>
            <consortium name="culmorum"/>
            <person name="King R."/>
        </authorList>
    </citation>
    <scope>NUCLEOTIDE SEQUENCE</scope>
</reference>
<dbReference type="GO" id="GO:0045040">
    <property type="term" value="P:protein insertion into mitochondrial outer membrane"/>
    <property type="evidence" value="ECO:0007669"/>
    <property type="project" value="TreeGrafter"/>
</dbReference>
<name>A0A9N9WYR8_9DIPT</name>
<proteinExistence type="inferred from homology"/>
<keyword evidence="3" id="KW-1134">Transmembrane beta strand</keyword>
<evidence type="ECO:0000313" key="7">
    <source>
        <dbReference type="EMBL" id="CAG9809150.1"/>
    </source>
</evidence>
<evidence type="ECO:0000256" key="4">
    <source>
        <dbReference type="ARBA" id="ARBA00022692"/>
    </source>
</evidence>
<dbReference type="InterPro" id="IPR000184">
    <property type="entry name" value="Bac_surfAg_D15"/>
</dbReference>
<protein>
    <recommendedName>
        <fullName evidence="6">Bacterial surface antigen (D15) domain-containing protein</fullName>
    </recommendedName>
</protein>
<dbReference type="PANTHER" id="PTHR12815">
    <property type="entry name" value="SORTING AND ASSEMBLY MACHINERY SAMM50 PROTEIN FAMILY MEMBER"/>
    <property type="match status" value="1"/>
</dbReference>
<evidence type="ECO:0000256" key="5">
    <source>
        <dbReference type="ARBA" id="ARBA00023136"/>
    </source>
</evidence>
<comment type="similarity">
    <text evidence="2">Belongs to the SAM50/omp85 family.</text>
</comment>
<dbReference type="OrthoDB" id="1724197at2759"/>
<gene>
    <name evidence="7" type="ORF">CHIRRI_LOCUS11979</name>
</gene>
<reference evidence="7" key="1">
    <citation type="submission" date="2022-01" db="EMBL/GenBank/DDBJ databases">
        <authorList>
            <person name="King R."/>
        </authorList>
    </citation>
    <scope>NUCLEOTIDE SEQUENCE</scope>
</reference>
<dbReference type="Gene3D" id="2.40.160.50">
    <property type="entry name" value="membrane protein fhac: a member of the omp85/tpsb transporter family"/>
    <property type="match status" value="1"/>
</dbReference>
<keyword evidence="8" id="KW-1185">Reference proteome</keyword>
<evidence type="ECO:0000259" key="6">
    <source>
        <dbReference type="Pfam" id="PF01103"/>
    </source>
</evidence>
<evidence type="ECO:0000313" key="8">
    <source>
        <dbReference type="Proteomes" id="UP001153620"/>
    </source>
</evidence>
<dbReference type="PANTHER" id="PTHR12815:SF18">
    <property type="entry name" value="SORTING AND ASSEMBLY MACHINERY COMPONENT 50 HOMOLOG"/>
    <property type="match status" value="1"/>
</dbReference>
<dbReference type="GO" id="GO:0005741">
    <property type="term" value="C:mitochondrial outer membrane"/>
    <property type="evidence" value="ECO:0007669"/>
    <property type="project" value="UniProtKB-SubCell"/>
</dbReference>
<dbReference type="Proteomes" id="UP001153620">
    <property type="component" value="Chromosome 3"/>
</dbReference>
<keyword evidence="5" id="KW-0472">Membrane</keyword>
<sequence>MGAGKSKESNTKSSATVDFTRFKARVAKININGLDRTKDDYVQRACKKLFAAKTFQDVLMETNHAYENLIELGIYKNLKAFIDSDKSANASQNGYVVSFDGDELTRITGTIGTEIGQNDGALTAELVSPNIFGRGERLSINYSYSYIKATEMNLKFLKPFYHTEFGDYKPETSITIFRHSNVFPWSRFKSDHAGFLLDFSFLMPLSITHSLQYECGMKEIFASNKQTPFFIRQECGPRLASIFRHIGAYDTRDDRVFPSQGIYVRTTSELIGDKLSNYGAVKCDGHVEMNVPLFAGMSLQLSGRLGKLFENQRVMKPLPIDSLFFLGGPLSLRGFDPAGATPSQEGLPKGSRVYWATGLHLWAPLPFSRYFGDFGDLFRTHFFYNFGNCDTLSLDNLRIAAGVGLAFRIGGRARIEFNYCYPLRKQKNDRIRPAFQFGIGYEFL</sequence>
<evidence type="ECO:0000256" key="1">
    <source>
        <dbReference type="ARBA" id="ARBA00004374"/>
    </source>
</evidence>
<dbReference type="InterPro" id="IPR039910">
    <property type="entry name" value="D15-like"/>
</dbReference>
<dbReference type="AlphaFoldDB" id="A0A9N9WYR8"/>
<dbReference type="Pfam" id="PF01103">
    <property type="entry name" value="Omp85"/>
    <property type="match status" value="1"/>
</dbReference>